<dbReference type="Pfam" id="PF13450">
    <property type="entry name" value="NAD_binding_8"/>
    <property type="match status" value="1"/>
</dbReference>
<evidence type="ECO:0000256" key="4">
    <source>
        <dbReference type="ARBA" id="ARBA00022857"/>
    </source>
</evidence>
<evidence type="ECO:0000256" key="5">
    <source>
        <dbReference type="ARBA" id="ARBA00023002"/>
    </source>
</evidence>
<evidence type="ECO:0000313" key="7">
    <source>
        <dbReference type="Proteomes" id="UP000799324"/>
    </source>
</evidence>
<evidence type="ECO:0000313" key="6">
    <source>
        <dbReference type="EMBL" id="KAF2661219.1"/>
    </source>
</evidence>
<gene>
    <name evidence="6" type="ORF">K491DRAFT_701203</name>
</gene>
<evidence type="ECO:0000256" key="3">
    <source>
        <dbReference type="ARBA" id="ARBA00022827"/>
    </source>
</evidence>
<reference evidence="6" key="1">
    <citation type="journal article" date="2020" name="Stud. Mycol.">
        <title>101 Dothideomycetes genomes: a test case for predicting lifestyles and emergence of pathogens.</title>
        <authorList>
            <person name="Haridas S."/>
            <person name="Albert R."/>
            <person name="Binder M."/>
            <person name="Bloem J."/>
            <person name="Labutti K."/>
            <person name="Salamov A."/>
            <person name="Andreopoulos B."/>
            <person name="Baker S."/>
            <person name="Barry K."/>
            <person name="Bills G."/>
            <person name="Bluhm B."/>
            <person name="Cannon C."/>
            <person name="Castanera R."/>
            <person name="Culley D."/>
            <person name="Daum C."/>
            <person name="Ezra D."/>
            <person name="Gonzalez J."/>
            <person name="Henrissat B."/>
            <person name="Kuo A."/>
            <person name="Liang C."/>
            <person name="Lipzen A."/>
            <person name="Lutzoni F."/>
            <person name="Magnuson J."/>
            <person name="Mondo S."/>
            <person name="Nolan M."/>
            <person name="Ohm R."/>
            <person name="Pangilinan J."/>
            <person name="Park H.-J."/>
            <person name="Ramirez L."/>
            <person name="Alfaro M."/>
            <person name="Sun H."/>
            <person name="Tritt A."/>
            <person name="Yoshinaga Y."/>
            <person name="Zwiers L.-H."/>
            <person name="Turgeon B."/>
            <person name="Goodwin S."/>
            <person name="Spatafora J."/>
            <person name="Crous P."/>
            <person name="Grigoriev I."/>
        </authorList>
    </citation>
    <scope>NUCLEOTIDE SEQUENCE</scope>
    <source>
        <strain evidence="6">CBS 122681</strain>
    </source>
</reference>
<dbReference type="InterPro" id="IPR020946">
    <property type="entry name" value="Flavin_mOase-like"/>
</dbReference>
<dbReference type="AlphaFoldDB" id="A0A6A6TMB6"/>
<dbReference type="InterPro" id="IPR000960">
    <property type="entry name" value="Flavin_mOase"/>
</dbReference>
<dbReference type="Pfam" id="PF00743">
    <property type="entry name" value="FMO-like"/>
    <property type="match status" value="2"/>
</dbReference>
<keyword evidence="7" id="KW-1185">Reference proteome</keyword>
<dbReference type="GO" id="GO:0050661">
    <property type="term" value="F:NADP binding"/>
    <property type="evidence" value="ECO:0007669"/>
    <property type="project" value="InterPro"/>
</dbReference>
<name>A0A6A6TMB6_9PLEO</name>
<dbReference type="EMBL" id="MU004295">
    <property type="protein sequence ID" value="KAF2661219.1"/>
    <property type="molecule type" value="Genomic_DNA"/>
</dbReference>
<dbReference type="OrthoDB" id="66881at2759"/>
<dbReference type="GO" id="GO:0050660">
    <property type="term" value="F:flavin adenine dinucleotide binding"/>
    <property type="evidence" value="ECO:0007669"/>
    <property type="project" value="InterPro"/>
</dbReference>
<sequence>MSSHDTISHIAIIGAGVSGLVAAKYLLAEDSFTSIDVYEQRDSVGGLWNYTPDTEEDFLLTTTATTTDKTTAFVPKCGSKPFNSPIYEDLEANIPRMLMQYSDLPFPADQQLFPSHRQVLGYIQAYALTIKQEIKLGVQKIRLKQLEFGPNKWEVESIDLSNGVSSRLVYDAVIIASGHHSLEYIPRIRGIDEWRHAHPGSIIHSKDFRRAAKYEIMNVLPEITRVSAEHRSIELADSTILTGVDGIIFCTGYLHDLPFLSPLNPHLISNGRGVEQIYQHMFYAPNPTLSFVGLPRIVSFSVCEAQAAVIARVYSGRLKLSSIETMQQWNRDMIITRGDAHKTHTFRHPDDVIYVNSLISWASTATPNPRLGNGGQGKLLPHWGPLECTYRRRSAAIRAAFRSHGPNRHLIRPLADLRFPDDSGSI</sequence>
<dbReference type="InterPro" id="IPR036188">
    <property type="entry name" value="FAD/NAD-bd_sf"/>
</dbReference>
<accession>A0A6A6TMB6</accession>
<keyword evidence="4" id="KW-0521">NADP</keyword>
<evidence type="ECO:0000256" key="2">
    <source>
        <dbReference type="ARBA" id="ARBA00022630"/>
    </source>
</evidence>
<protein>
    <submittedName>
        <fullName evidence="6">FAD/NAD(P)-binding domain-containing protein</fullName>
    </submittedName>
</protein>
<dbReference type="Gene3D" id="3.50.50.60">
    <property type="entry name" value="FAD/NAD(P)-binding domain"/>
    <property type="match status" value="2"/>
</dbReference>
<dbReference type="GO" id="GO:0004499">
    <property type="term" value="F:N,N-dimethylaniline monooxygenase activity"/>
    <property type="evidence" value="ECO:0007669"/>
    <property type="project" value="InterPro"/>
</dbReference>
<dbReference type="SUPFAM" id="SSF51905">
    <property type="entry name" value="FAD/NAD(P)-binding domain"/>
    <property type="match status" value="2"/>
</dbReference>
<proteinExistence type="inferred from homology"/>
<comment type="similarity">
    <text evidence="1">Belongs to the FMO family.</text>
</comment>
<dbReference type="Proteomes" id="UP000799324">
    <property type="component" value="Unassembled WGS sequence"/>
</dbReference>
<keyword evidence="3" id="KW-0274">FAD</keyword>
<keyword evidence="5" id="KW-0560">Oxidoreductase</keyword>
<dbReference type="InterPro" id="IPR050346">
    <property type="entry name" value="FMO-like"/>
</dbReference>
<evidence type="ECO:0000256" key="1">
    <source>
        <dbReference type="ARBA" id="ARBA00009183"/>
    </source>
</evidence>
<dbReference type="PRINTS" id="PR00370">
    <property type="entry name" value="FMOXYGENASE"/>
</dbReference>
<dbReference type="PANTHER" id="PTHR23023">
    <property type="entry name" value="DIMETHYLANILINE MONOOXYGENASE"/>
    <property type="match status" value="1"/>
</dbReference>
<organism evidence="6 7">
    <name type="scientific">Lophiostoma macrostomum CBS 122681</name>
    <dbReference type="NCBI Taxonomy" id="1314788"/>
    <lineage>
        <taxon>Eukaryota</taxon>
        <taxon>Fungi</taxon>
        <taxon>Dikarya</taxon>
        <taxon>Ascomycota</taxon>
        <taxon>Pezizomycotina</taxon>
        <taxon>Dothideomycetes</taxon>
        <taxon>Pleosporomycetidae</taxon>
        <taxon>Pleosporales</taxon>
        <taxon>Lophiostomataceae</taxon>
        <taxon>Lophiostoma</taxon>
    </lineage>
</organism>
<keyword evidence="2" id="KW-0285">Flavoprotein</keyword>